<dbReference type="Pfam" id="PF05915">
    <property type="entry name" value="TMEM_230_134"/>
    <property type="match status" value="1"/>
</dbReference>
<name>A0A8S3TXN3_MYTED</name>
<comment type="subcellular location">
    <subcellularLocation>
        <location evidence="5">Cytoplasmic vesicle</location>
        <location evidence="5">Autophagosome</location>
    </subcellularLocation>
    <subcellularLocation>
        <location evidence="3">Cytoplasmic vesicle</location>
        <location evidence="3">Secretory vesicle</location>
        <location evidence="3">Synaptic vesicle</location>
    </subcellularLocation>
    <subcellularLocation>
        <location evidence="4">Early endosome</location>
    </subcellularLocation>
    <subcellularLocation>
        <location evidence="6">Golgi apparatus</location>
        <location evidence="6">trans-Golgi network</location>
    </subcellularLocation>
    <subcellularLocation>
        <location evidence="7">Late endosome</location>
    </subcellularLocation>
    <subcellularLocation>
        <location evidence="1">Membrane</location>
        <topology evidence="1">Multi-pass membrane protein</topology>
    </subcellularLocation>
    <subcellularLocation>
        <location evidence="2">Recycling endosome</location>
    </subcellularLocation>
</comment>
<evidence type="ECO:0000256" key="16">
    <source>
        <dbReference type="ARBA" id="ARBA00024003"/>
    </source>
</evidence>
<evidence type="ECO:0000256" key="17">
    <source>
        <dbReference type="ARBA" id="ARBA00024088"/>
    </source>
</evidence>
<comment type="function">
    <text evidence="16">Involved in trafficking and recycling of synaptic vesicles.</text>
</comment>
<sequence>MSFTEDGNSDADISDSFVTDVEDSENEINRPGNLRNNQKPVSKQEISAFFGLLLAMGIIMSRNRFQEILRFLHCNDNALAVERGQAGYDPLHKVANIIEFLTELLRRKLQPYKRSALRNVDDGFIDLQFQRPPPKIPYKAISLATVLFVIGTVLLVIGSMLLTVWDRTWPVIILGAIMFIPGAYHVRLACYAYKGYDGYSYDDIPEFDE</sequence>
<keyword evidence="9 18" id="KW-0812">Transmembrane</keyword>
<evidence type="ECO:0000256" key="2">
    <source>
        <dbReference type="ARBA" id="ARBA00004172"/>
    </source>
</evidence>
<dbReference type="InterPro" id="IPR029526">
    <property type="entry name" value="PGBD"/>
</dbReference>
<evidence type="ECO:0000256" key="15">
    <source>
        <dbReference type="ARBA" id="ARBA00023329"/>
    </source>
</evidence>
<dbReference type="PANTHER" id="PTHR15664:SF6">
    <property type="entry name" value="TRANSMEMBRANE PROTEIN 230"/>
    <property type="match status" value="1"/>
</dbReference>
<evidence type="ECO:0000256" key="10">
    <source>
        <dbReference type="ARBA" id="ARBA00022753"/>
    </source>
</evidence>
<dbReference type="GO" id="GO:0005776">
    <property type="term" value="C:autophagosome"/>
    <property type="evidence" value="ECO:0007669"/>
    <property type="project" value="UniProtKB-SubCell"/>
</dbReference>
<accession>A0A8S3TXN3</accession>
<evidence type="ECO:0000256" key="7">
    <source>
        <dbReference type="ARBA" id="ARBA00004603"/>
    </source>
</evidence>
<organism evidence="20 21">
    <name type="scientific">Mytilus edulis</name>
    <name type="common">Blue mussel</name>
    <dbReference type="NCBI Taxonomy" id="6550"/>
    <lineage>
        <taxon>Eukaryota</taxon>
        <taxon>Metazoa</taxon>
        <taxon>Spiralia</taxon>
        <taxon>Lophotrochozoa</taxon>
        <taxon>Mollusca</taxon>
        <taxon>Bivalvia</taxon>
        <taxon>Autobranchia</taxon>
        <taxon>Pteriomorphia</taxon>
        <taxon>Mytilida</taxon>
        <taxon>Mytiloidea</taxon>
        <taxon>Mytilidae</taxon>
        <taxon>Mytilinae</taxon>
        <taxon>Mytilus</taxon>
    </lineage>
</organism>
<dbReference type="GO" id="GO:0005770">
    <property type="term" value="C:late endosome"/>
    <property type="evidence" value="ECO:0007669"/>
    <property type="project" value="UniProtKB-SubCell"/>
</dbReference>
<feature type="transmembrane region" description="Helical" evidence="18">
    <location>
        <begin position="168"/>
        <end position="186"/>
    </location>
</feature>
<dbReference type="GO" id="GO:0005769">
    <property type="term" value="C:early endosome"/>
    <property type="evidence" value="ECO:0007669"/>
    <property type="project" value="UniProtKB-SubCell"/>
</dbReference>
<gene>
    <name evidence="20" type="ORF">MEDL_51163</name>
</gene>
<dbReference type="Pfam" id="PF13843">
    <property type="entry name" value="DDE_Tnp_1_7"/>
    <property type="match status" value="1"/>
</dbReference>
<reference evidence="20" key="1">
    <citation type="submission" date="2021-03" db="EMBL/GenBank/DDBJ databases">
        <authorList>
            <person name="Bekaert M."/>
        </authorList>
    </citation>
    <scope>NUCLEOTIDE SEQUENCE</scope>
</reference>
<keyword evidence="12" id="KW-0770">Synapse</keyword>
<dbReference type="Proteomes" id="UP000683360">
    <property type="component" value="Unassembled WGS sequence"/>
</dbReference>
<evidence type="ECO:0000256" key="12">
    <source>
        <dbReference type="ARBA" id="ARBA00023018"/>
    </source>
</evidence>
<evidence type="ECO:0000313" key="20">
    <source>
        <dbReference type="EMBL" id="CAG2238783.1"/>
    </source>
</evidence>
<dbReference type="GO" id="GO:0005794">
    <property type="term" value="C:Golgi apparatus"/>
    <property type="evidence" value="ECO:0007669"/>
    <property type="project" value="UniProtKB-SubCell"/>
</dbReference>
<evidence type="ECO:0000256" key="11">
    <source>
        <dbReference type="ARBA" id="ARBA00022989"/>
    </source>
</evidence>
<keyword evidence="13" id="KW-0333">Golgi apparatus</keyword>
<dbReference type="GO" id="GO:0055037">
    <property type="term" value="C:recycling endosome"/>
    <property type="evidence" value="ECO:0007669"/>
    <property type="project" value="UniProtKB-SubCell"/>
</dbReference>
<evidence type="ECO:0000256" key="13">
    <source>
        <dbReference type="ARBA" id="ARBA00023034"/>
    </source>
</evidence>
<evidence type="ECO:0000256" key="5">
    <source>
        <dbReference type="ARBA" id="ARBA00004419"/>
    </source>
</evidence>
<protein>
    <recommendedName>
        <fullName evidence="17">Transmembrane protein 230</fullName>
    </recommendedName>
</protein>
<dbReference type="OrthoDB" id="5597044at2759"/>
<evidence type="ECO:0000256" key="8">
    <source>
        <dbReference type="ARBA" id="ARBA00007743"/>
    </source>
</evidence>
<evidence type="ECO:0000256" key="6">
    <source>
        <dbReference type="ARBA" id="ARBA00004601"/>
    </source>
</evidence>
<dbReference type="PANTHER" id="PTHR15664">
    <property type="entry name" value="C20ORF30 PROTEIN"/>
    <property type="match status" value="1"/>
</dbReference>
<feature type="transmembrane region" description="Helical" evidence="18">
    <location>
        <begin position="46"/>
        <end position="63"/>
    </location>
</feature>
<comment type="caution">
    <text evidence="20">The sequence shown here is derived from an EMBL/GenBank/DDBJ whole genome shotgun (WGS) entry which is preliminary data.</text>
</comment>
<proteinExistence type="inferred from homology"/>
<keyword evidence="21" id="KW-1185">Reference proteome</keyword>
<dbReference type="EMBL" id="CAJPWZ010002490">
    <property type="protein sequence ID" value="CAG2238783.1"/>
    <property type="molecule type" value="Genomic_DNA"/>
</dbReference>
<evidence type="ECO:0000259" key="19">
    <source>
        <dbReference type="Pfam" id="PF13843"/>
    </source>
</evidence>
<dbReference type="InterPro" id="IPR044234">
    <property type="entry name" value="TMEM230"/>
</dbReference>
<evidence type="ECO:0000256" key="14">
    <source>
        <dbReference type="ARBA" id="ARBA00023136"/>
    </source>
</evidence>
<dbReference type="InterPro" id="IPR008590">
    <property type="entry name" value="TMEM_230/134"/>
</dbReference>
<evidence type="ECO:0000313" key="21">
    <source>
        <dbReference type="Proteomes" id="UP000683360"/>
    </source>
</evidence>
<keyword evidence="11 18" id="KW-1133">Transmembrane helix</keyword>
<dbReference type="GO" id="GO:0008021">
    <property type="term" value="C:synaptic vesicle"/>
    <property type="evidence" value="ECO:0007669"/>
    <property type="project" value="UniProtKB-SubCell"/>
</dbReference>
<evidence type="ECO:0000256" key="9">
    <source>
        <dbReference type="ARBA" id="ARBA00022692"/>
    </source>
</evidence>
<keyword evidence="14 18" id="KW-0472">Membrane</keyword>
<evidence type="ECO:0000256" key="3">
    <source>
        <dbReference type="ARBA" id="ARBA00004234"/>
    </source>
</evidence>
<comment type="similarity">
    <text evidence="8">Belongs to the TMEM134/TMEM230 family.</text>
</comment>
<dbReference type="AlphaFoldDB" id="A0A8S3TXN3"/>
<evidence type="ECO:0000256" key="18">
    <source>
        <dbReference type="SAM" id="Phobius"/>
    </source>
</evidence>
<keyword evidence="15" id="KW-0968">Cytoplasmic vesicle</keyword>
<feature type="domain" description="PiggyBac transposable element-derived protein" evidence="19">
    <location>
        <begin position="59"/>
        <end position="112"/>
    </location>
</feature>
<dbReference type="GO" id="GO:0016020">
    <property type="term" value="C:membrane"/>
    <property type="evidence" value="ECO:0007669"/>
    <property type="project" value="UniProtKB-SubCell"/>
</dbReference>
<keyword evidence="10" id="KW-0967">Endosome</keyword>
<evidence type="ECO:0000256" key="4">
    <source>
        <dbReference type="ARBA" id="ARBA00004412"/>
    </source>
</evidence>
<feature type="transmembrane region" description="Helical" evidence="18">
    <location>
        <begin position="140"/>
        <end position="162"/>
    </location>
</feature>
<evidence type="ECO:0000256" key="1">
    <source>
        <dbReference type="ARBA" id="ARBA00004141"/>
    </source>
</evidence>